<dbReference type="OrthoDB" id="9758243at2"/>
<dbReference type="PANTHER" id="PTHR47396">
    <property type="entry name" value="TYPE I RESTRICTION ENZYME ECOKI R PROTEIN"/>
    <property type="match status" value="1"/>
</dbReference>
<comment type="caution">
    <text evidence="2">The sequence shown here is derived from an EMBL/GenBank/DDBJ whole genome shotgun (WGS) entry which is preliminary data.</text>
</comment>
<keyword evidence="3" id="KW-1185">Reference proteome</keyword>
<dbReference type="InterPro" id="IPR050742">
    <property type="entry name" value="Helicase_Restrict-Modif_Enz"/>
</dbReference>
<dbReference type="Gene3D" id="3.40.50.300">
    <property type="entry name" value="P-loop containing nucleotide triphosphate hydrolases"/>
    <property type="match status" value="2"/>
</dbReference>
<proteinExistence type="predicted"/>
<protein>
    <submittedName>
        <fullName evidence="2">Type III restriction enzyme</fullName>
    </submittedName>
</protein>
<dbReference type="PANTHER" id="PTHR47396:SF1">
    <property type="entry name" value="ATP-DEPENDENT HELICASE IRC3-RELATED"/>
    <property type="match status" value="1"/>
</dbReference>
<reference evidence="2 3" key="1">
    <citation type="submission" date="2018-08" db="EMBL/GenBank/DDBJ databases">
        <title>Genomic Encyclopedia of Archaeal and Bacterial Type Strains, Phase II (KMG-II): from individual species to whole genera.</title>
        <authorList>
            <person name="Goeker M."/>
        </authorList>
    </citation>
    <scope>NUCLEOTIDE SEQUENCE [LARGE SCALE GENOMIC DNA]</scope>
    <source>
        <strain evidence="2 3">DSM 15986</strain>
    </source>
</reference>
<name>A0A3E0DUA3_9BACT</name>
<dbReference type="AlphaFoldDB" id="A0A3E0DUA3"/>
<organism evidence="2 3">
    <name type="scientific">Algoriphagus antarcticus</name>
    <dbReference type="NCBI Taxonomy" id="238540"/>
    <lineage>
        <taxon>Bacteria</taxon>
        <taxon>Pseudomonadati</taxon>
        <taxon>Bacteroidota</taxon>
        <taxon>Cytophagia</taxon>
        <taxon>Cytophagales</taxon>
        <taxon>Cyclobacteriaceae</taxon>
        <taxon>Algoriphagus</taxon>
    </lineage>
</organism>
<evidence type="ECO:0000313" key="3">
    <source>
        <dbReference type="Proteomes" id="UP000256405"/>
    </source>
</evidence>
<accession>A0A3E0DUA3</accession>
<feature type="domain" description="Helicase/UvrB N-terminal" evidence="1">
    <location>
        <begin position="57"/>
        <end position="236"/>
    </location>
</feature>
<dbReference type="GO" id="GO:0005524">
    <property type="term" value="F:ATP binding"/>
    <property type="evidence" value="ECO:0007669"/>
    <property type="project" value="InterPro"/>
</dbReference>
<dbReference type="GO" id="GO:0016787">
    <property type="term" value="F:hydrolase activity"/>
    <property type="evidence" value="ECO:0007669"/>
    <property type="project" value="InterPro"/>
</dbReference>
<dbReference type="RefSeq" id="WP_086540217.1">
    <property type="nucleotide sequence ID" value="NZ_MSSW01000008.1"/>
</dbReference>
<evidence type="ECO:0000313" key="2">
    <source>
        <dbReference type="EMBL" id="REG87113.1"/>
    </source>
</evidence>
<dbReference type="InterPro" id="IPR027417">
    <property type="entry name" value="P-loop_NTPase"/>
</dbReference>
<evidence type="ECO:0000259" key="1">
    <source>
        <dbReference type="Pfam" id="PF04851"/>
    </source>
</evidence>
<dbReference type="SUPFAM" id="SSF52540">
    <property type="entry name" value="P-loop containing nucleoside triphosphate hydrolases"/>
    <property type="match status" value="1"/>
</dbReference>
<dbReference type="GO" id="GO:0003677">
    <property type="term" value="F:DNA binding"/>
    <property type="evidence" value="ECO:0007669"/>
    <property type="project" value="InterPro"/>
</dbReference>
<gene>
    <name evidence="2" type="ORF">C8N25_11192</name>
</gene>
<dbReference type="InterPro" id="IPR006935">
    <property type="entry name" value="Helicase/UvrB_N"/>
</dbReference>
<dbReference type="EMBL" id="QUNF01000011">
    <property type="protein sequence ID" value="REG87113.1"/>
    <property type="molecule type" value="Genomic_DNA"/>
</dbReference>
<sequence length="887" mass="101444">MNKQANQIKQRLSLRQPLQESLDIVAQLADALSLDKHADLEESLAIVQKHFPKVADFERDFPSICFSIATGVGKTRLMGACITYLYLEKGIRNFFILAPNLTIYEKLMEDFGNPAYSKYVFSGIGEFVHNKPVIITGENYAQMGGLFRDSEVRINIFNVAKFNSDNKGTKKDGVSLAPRIKRLSEYLGQSYWQYLTELKDLVILMDEAHRYHADQSKKAINELKPVLGIELTATPVDEKGKVFKNIVYEYSLAKALEDGKYVKNPAIATRKNFRAQGLSADEIEKIKLEDAISIHQDTKAELVLYARNTGAKLVKPFVLVVCKDITHASEVFAYMSSRDFYGGQYQGKVLQIDSSTKKDEEIDRQFVALEKYENEIEIVIHVNMLKEGWDVSNLYTIVPLRAANASILIEQTIGRGLRLPFNGERTGVDKIDKLTVIAHDNFESVIAEAQNPESVLNKMTFIELDEAELQPKTELVYSPSLTEVGFTREEKIIAKIEDQAKRRTAQVGLDSKRAIINAIPIVGKIEGVRSLADLSKPEVKQMVMYKVREELFSGQTDIFAEEDYKAAYAAYDELVTNYTLNVIEIPRIDLVLDEARAWFEDFDLFTELGFNFKPLSEEIMIVELTGERRTDSIGVIHGAFRKDSPANQVVAELINYPEIDYDEYSELLFKLTHQALAFIQGNYPDTEQFRLVIKQYRKHIASEIYKQMRTHFRISTRDYGKPKVLAFVKIEDWNFTVLPNGRRHYKDVIKPTSLIPKLVFTGFEKAGHLEYKFDSGTEKDFAYILENDKDVLKWLRPAQNQFRIYWANNSKQYYPDFVVETGDTIYMIETKAADQMKSAEVLDKKKAAETYCKYASEFTEGHGGKAWRYVLIAHDEVNVTRSFGYFV</sequence>
<dbReference type="Pfam" id="PF04851">
    <property type="entry name" value="ResIII"/>
    <property type="match status" value="1"/>
</dbReference>
<dbReference type="Proteomes" id="UP000256405">
    <property type="component" value="Unassembled WGS sequence"/>
</dbReference>
<dbReference type="GO" id="GO:0005829">
    <property type="term" value="C:cytosol"/>
    <property type="evidence" value="ECO:0007669"/>
    <property type="project" value="TreeGrafter"/>
</dbReference>